<keyword evidence="1" id="KW-1133">Transmembrane helix</keyword>
<evidence type="ECO:0000313" key="5">
    <source>
        <dbReference type="Proteomes" id="UP001229244"/>
    </source>
</evidence>
<dbReference type="InterPro" id="IPR050237">
    <property type="entry name" value="ATP-dep_AMP-bd_enzyme"/>
</dbReference>
<name>A0AAE3VLF7_9HYPH</name>
<dbReference type="InterPro" id="IPR042099">
    <property type="entry name" value="ANL_N_sf"/>
</dbReference>
<feature type="domain" description="AMP-binding enzyme C-terminal" evidence="3">
    <location>
        <begin position="469"/>
        <end position="543"/>
    </location>
</feature>
<dbReference type="AlphaFoldDB" id="A0AAE3VLF7"/>
<evidence type="ECO:0000259" key="2">
    <source>
        <dbReference type="Pfam" id="PF00501"/>
    </source>
</evidence>
<dbReference type="PANTHER" id="PTHR43767">
    <property type="entry name" value="LONG-CHAIN-FATTY-ACID--COA LIGASE"/>
    <property type="match status" value="1"/>
</dbReference>
<dbReference type="Gene3D" id="3.40.50.12780">
    <property type="entry name" value="N-terminal domain of ligase-like"/>
    <property type="match status" value="1"/>
</dbReference>
<comment type="caution">
    <text evidence="4">The sequence shown here is derived from an EMBL/GenBank/DDBJ whole genome shotgun (WGS) entry which is preliminary data.</text>
</comment>
<evidence type="ECO:0000256" key="1">
    <source>
        <dbReference type="SAM" id="Phobius"/>
    </source>
</evidence>
<proteinExistence type="predicted"/>
<evidence type="ECO:0000259" key="3">
    <source>
        <dbReference type="Pfam" id="PF13193"/>
    </source>
</evidence>
<feature type="transmembrane region" description="Helical" evidence="1">
    <location>
        <begin position="256"/>
        <end position="279"/>
    </location>
</feature>
<reference evidence="4" key="1">
    <citation type="submission" date="2023-07" db="EMBL/GenBank/DDBJ databases">
        <title>Genomic Encyclopedia of Type Strains, Phase IV (KMG-IV): sequencing the most valuable type-strain genomes for metagenomic binning, comparative biology and taxonomic classification.</title>
        <authorList>
            <person name="Goeker M."/>
        </authorList>
    </citation>
    <scope>NUCLEOTIDE SEQUENCE</scope>
    <source>
        <strain evidence="4">DSM 21202</strain>
    </source>
</reference>
<dbReference type="InterPro" id="IPR025110">
    <property type="entry name" value="AMP-bd_C"/>
</dbReference>
<dbReference type="InterPro" id="IPR020845">
    <property type="entry name" value="AMP-binding_CS"/>
</dbReference>
<dbReference type="PROSITE" id="PS00455">
    <property type="entry name" value="AMP_BINDING"/>
    <property type="match status" value="1"/>
</dbReference>
<dbReference type="PANTHER" id="PTHR43767:SF1">
    <property type="entry name" value="NONRIBOSOMAL PEPTIDE SYNTHASE PES1 (EUROFUNG)-RELATED"/>
    <property type="match status" value="1"/>
</dbReference>
<dbReference type="RefSeq" id="WP_306884102.1">
    <property type="nucleotide sequence ID" value="NZ_JAUSUL010000001.1"/>
</dbReference>
<keyword evidence="5" id="KW-1185">Reference proteome</keyword>
<dbReference type="Gene3D" id="3.30.300.30">
    <property type="match status" value="1"/>
</dbReference>
<dbReference type="GO" id="GO:0004467">
    <property type="term" value="F:long-chain fatty acid-CoA ligase activity"/>
    <property type="evidence" value="ECO:0007669"/>
    <property type="project" value="UniProtKB-EC"/>
</dbReference>
<dbReference type="CDD" id="cd05936">
    <property type="entry name" value="FC-FACS_FadD_like"/>
    <property type="match status" value="1"/>
</dbReference>
<accession>A0AAE3VLF7</accession>
<dbReference type="InterPro" id="IPR000873">
    <property type="entry name" value="AMP-dep_synth/lig_dom"/>
</dbReference>
<dbReference type="Pfam" id="PF00501">
    <property type="entry name" value="AMP-binding"/>
    <property type="match status" value="1"/>
</dbReference>
<keyword evidence="4" id="KW-0436">Ligase</keyword>
<keyword evidence="1" id="KW-0812">Transmembrane</keyword>
<organism evidence="4 5">
    <name type="scientific">Amorphus orientalis</name>
    <dbReference type="NCBI Taxonomy" id="649198"/>
    <lineage>
        <taxon>Bacteria</taxon>
        <taxon>Pseudomonadati</taxon>
        <taxon>Pseudomonadota</taxon>
        <taxon>Alphaproteobacteria</taxon>
        <taxon>Hyphomicrobiales</taxon>
        <taxon>Amorphaceae</taxon>
        <taxon>Amorphus</taxon>
    </lineage>
</organism>
<evidence type="ECO:0000313" key="4">
    <source>
        <dbReference type="EMBL" id="MDQ0314329.1"/>
    </source>
</evidence>
<dbReference type="Pfam" id="PF13193">
    <property type="entry name" value="AMP-binding_C"/>
    <property type="match status" value="1"/>
</dbReference>
<sequence>MEDVKGTATVEAPSVSSGVVDRTTMPDLLDRTLARFGENRAIDFLGRAWTYRQVGALVDQVAAGLQRLGTGPGDRIGLCLPNTPYSVVFFFAVLKTGATVVNFNPLYTAREIEAQIRDSGTTAMVVMDLERIYRPVAEAADATGLAHIIVCPMADVLPTAKSILFRLFKSGERARIPADTRHVTYADLTREAHTPDPVTIAPDALAVLQYTGGTTGTPKGAMLTHANLVANVRQVVAHGECAFRDGEERVLCVLPFFHIFALTVALNLGVVIGAELVLLPQFKLTELLKTIGRRRPTLLPAVPTLYGAIAGAEETRRIDLSCLRICISGGAPLPAEIRTRFEDMTGCRLAEGYGLTEASPVVSCNPVDARANRDGSAGLPLPDTLIEIRDPDAPERLMPPGERGEVCIRGPQVMAGYWNRPQESDAVMIDGALRTGDIGYLDADGYLFLVDRIKDLIICSGYNVYPRMIEEALYEHEAVCEAVVIGVPDPYRGESPKAFVTLREGAATTADDLMAFLSPRLSKIEMPRSIEIRDSLPKTMVGKLSKKALVEEERAHGASAPGA</sequence>
<dbReference type="SUPFAM" id="SSF56801">
    <property type="entry name" value="Acetyl-CoA synthetase-like"/>
    <property type="match status" value="1"/>
</dbReference>
<dbReference type="InterPro" id="IPR045851">
    <property type="entry name" value="AMP-bd_C_sf"/>
</dbReference>
<dbReference type="Proteomes" id="UP001229244">
    <property type="component" value="Unassembled WGS sequence"/>
</dbReference>
<dbReference type="EC" id="6.2.1.3" evidence="4"/>
<feature type="domain" description="AMP-dependent synthetase/ligase" evidence="2">
    <location>
        <begin position="30"/>
        <end position="418"/>
    </location>
</feature>
<keyword evidence="1" id="KW-0472">Membrane</keyword>
<protein>
    <submittedName>
        <fullName evidence="4">Long-chain acyl-CoA synthetase</fullName>
        <ecNumber evidence="4">6.2.1.3</ecNumber>
    </submittedName>
</protein>
<gene>
    <name evidence="4" type="ORF">J2S73_000766</name>
</gene>
<dbReference type="EMBL" id="JAUSUL010000001">
    <property type="protein sequence ID" value="MDQ0314329.1"/>
    <property type="molecule type" value="Genomic_DNA"/>
</dbReference>